<dbReference type="InterPro" id="IPR051476">
    <property type="entry name" value="Bac_ResReg_Asp_Phosphatase"/>
</dbReference>
<keyword evidence="6" id="KW-0175">Coiled coil</keyword>
<evidence type="ECO:0000256" key="2">
    <source>
        <dbReference type="ARBA" id="ARBA00022490"/>
    </source>
</evidence>
<dbReference type="Pfam" id="PF00196">
    <property type="entry name" value="GerE"/>
    <property type="match status" value="1"/>
</dbReference>
<dbReference type="Pfam" id="PF13181">
    <property type="entry name" value="TPR_8"/>
    <property type="match status" value="1"/>
</dbReference>
<sequence>MRRLLHLTILLTFSLSAVAQQTYIDSLQQLLKQDPDAARTADIQQQIADAYRTNEKYPEAIRMAEQSLETSLKISGNNLGVTKAYWTLSNIYTNTEDFEKAQRYINQAYQSARAQSNPLPMAYAHYAEAMLHSTLYDNEKTVKSLHEALSRIPDPEKEPLLTARIYYLLYGVYSEWDNESETFHYARKALDFAVKSGNDNLLANAYAAMAVAYKTRQQRTHQEKDIDSSLSFLDKGIALYQANPGKVATNTYATLRINKASYLITFWGTKNPAVKRQIVENINETLNTAKAMEDNDRFVASSYGILSQLSLEDNNVKAAENYLLMAYTQMLQRKKPYYYTLANVAQDLARLYSRIGDYKKAYEFQEKLTQYKELLFNESEAESAKRLEAQYHLKNKDKELQAMMDKAASHKKQKNLLLGLIAAGIVGGFFMFRSYHYNLRYSLTREKQLRAEKNEAEMQVKLEKEEQGRLKAEQELLALQQQKLQDEVMANQLHLQRKIEVLQQLKEKLSGPDAVGIHQVLREESLMDDDFEKAKFQIQELHPNFFKNLNEKTRQKLTALDMKYCAYLYLGMDTKQIAQLLNVEPKSVRMTKYRLKQKFELDGETDLVVYLKAVG</sequence>
<dbReference type="SMART" id="SM00421">
    <property type="entry name" value="HTH_LUXR"/>
    <property type="match status" value="1"/>
</dbReference>
<comment type="subcellular location">
    <subcellularLocation>
        <location evidence="1">Cytoplasm</location>
    </subcellularLocation>
</comment>
<dbReference type="InterPro" id="IPR011990">
    <property type="entry name" value="TPR-like_helical_dom_sf"/>
</dbReference>
<dbReference type="Gene3D" id="1.10.10.10">
    <property type="entry name" value="Winged helix-like DNA-binding domain superfamily/Winged helix DNA-binding domain"/>
    <property type="match status" value="1"/>
</dbReference>
<keyword evidence="4" id="KW-0802">TPR repeat</keyword>
<evidence type="ECO:0000256" key="8">
    <source>
        <dbReference type="SAM" id="SignalP"/>
    </source>
</evidence>
<keyword evidence="11" id="KW-1185">Reference proteome</keyword>
<dbReference type="Proteomes" id="UP000659124">
    <property type="component" value="Unassembled WGS sequence"/>
</dbReference>
<keyword evidence="2" id="KW-0963">Cytoplasm</keyword>
<feature type="signal peptide" evidence="8">
    <location>
        <begin position="1"/>
        <end position="19"/>
    </location>
</feature>
<evidence type="ECO:0000256" key="4">
    <source>
        <dbReference type="ARBA" id="ARBA00022803"/>
    </source>
</evidence>
<evidence type="ECO:0000256" key="7">
    <source>
        <dbReference type="SAM" id="Phobius"/>
    </source>
</evidence>
<keyword evidence="8" id="KW-0732">Signal</keyword>
<evidence type="ECO:0000313" key="10">
    <source>
        <dbReference type="EMBL" id="MBC9933132.1"/>
    </source>
</evidence>
<feature type="domain" description="HTH luxR-type" evidence="9">
    <location>
        <begin position="554"/>
        <end position="611"/>
    </location>
</feature>
<keyword evidence="3" id="KW-0677">Repeat</keyword>
<dbReference type="SUPFAM" id="SSF48452">
    <property type="entry name" value="TPR-like"/>
    <property type="match status" value="1"/>
</dbReference>
<evidence type="ECO:0000256" key="5">
    <source>
        <dbReference type="ARBA" id="ARBA00038253"/>
    </source>
</evidence>
<dbReference type="SMART" id="SM00028">
    <property type="entry name" value="TPR"/>
    <property type="match status" value="4"/>
</dbReference>
<dbReference type="PANTHER" id="PTHR46630">
    <property type="entry name" value="TETRATRICOPEPTIDE REPEAT PROTEIN 29"/>
    <property type="match status" value="1"/>
</dbReference>
<comment type="caution">
    <text evidence="10">The sequence shown here is derived from an EMBL/GenBank/DDBJ whole genome shotgun (WGS) entry which is preliminary data.</text>
</comment>
<evidence type="ECO:0000256" key="6">
    <source>
        <dbReference type="SAM" id="Coils"/>
    </source>
</evidence>
<proteinExistence type="inferred from homology"/>
<dbReference type="InterPro" id="IPR019734">
    <property type="entry name" value="TPR_rpt"/>
</dbReference>
<keyword evidence="7" id="KW-1133">Transmembrane helix</keyword>
<feature type="chain" id="PRO_5046304443" evidence="8">
    <location>
        <begin position="20"/>
        <end position="615"/>
    </location>
</feature>
<evidence type="ECO:0000259" key="9">
    <source>
        <dbReference type="SMART" id="SM00421"/>
    </source>
</evidence>
<accession>A0ABR7TU44</accession>
<dbReference type="Pfam" id="PF13424">
    <property type="entry name" value="TPR_12"/>
    <property type="match status" value="1"/>
</dbReference>
<keyword evidence="7" id="KW-0472">Membrane</keyword>
<evidence type="ECO:0000256" key="3">
    <source>
        <dbReference type="ARBA" id="ARBA00022737"/>
    </source>
</evidence>
<evidence type="ECO:0000313" key="11">
    <source>
        <dbReference type="Proteomes" id="UP000659124"/>
    </source>
</evidence>
<feature type="transmembrane region" description="Helical" evidence="7">
    <location>
        <begin position="416"/>
        <end position="435"/>
    </location>
</feature>
<dbReference type="Gene3D" id="1.25.40.10">
    <property type="entry name" value="Tetratricopeptide repeat domain"/>
    <property type="match status" value="2"/>
</dbReference>
<reference evidence="10 11" key="1">
    <citation type="submission" date="2020-09" db="EMBL/GenBank/DDBJ databases">
        <title>Genome sequences of type strains of Chitinophaga qingshengii and Chitinophaga varians.</title>
        <authorList>
            <person name="Kittiwongwattana C."/>
        </authorList>
    </citation>
    <scope>NUCLEOTIDE SEQUENCE [LARGE SCALE GENOMIC DNA]</scope>
    <source>
        <strain evidence="10 11">JCM 30026</strain>
    </source>
</reference>
<feature type="coiled-coil region" evidence="6">
    <location>
        <begin position="446"/>
        <end position="482"/>
    </location>
</feature>
<dbReference type="InterPro" id="IPR036388">
    <property type="entry name" value="WH-like_DNA-bd_sf"/>
</dbReference>
<evidence type="ECO:0000256" key="1">
    <source>
        <dbReference type="ARBA" id="ARBA00004496"/>
    </source>
</evidence>
<dbReference type="SUPFAM" id="SSF46894">
    <property type="entry name" value="C-terminal effector domain of the bipartite response regulators"/>
    <property type="match status" value="1"/>
</dbReference>
<comment type="similarity">
    <text evidence="5">Belongs to the Rap family.</text>
</comment>
<dbReference type="RefSeq" id="WP_188090255.1">
    <property type="nucleotide sequence ID" value="NZ_JACVFC010000003.1"/>
</dbReference>
<dbReference type="EMBL" id="JACVFC010000003">
    <property type="protein sequence ID" value="MBC9933132.1"/>
    <property type="molecule type" value="Genomic_DNA"/>
</dbReference>
<organism evidence="10 11">
    <name type="scientific">Chitinophaga qingshengii</name>
    <dbReference type="NCBI Taxonomy" id="1569794"/>
    <lineage>
        <taxon>Bacteria</taxon>
        <taxon>Pseudomonadati</taxon>
        <taxon>Bacteroidota</taxon>
        <taxon>Chitinophagia</taxon>
        <taxon>Chitinophagales</taxon>
        <taxon>Chitinophagaceae</taxon>
        <taxon>Chitinophaga</taxon>
    </lineage>
</organism>
<keyword evidence="7" id="KW-0812">Transmembrane</keyword>
<dbReference type="InterPro" id="IPR016032">
    <property type="entry name" value="Sig_transdc_resp-reg_C-effctor"/>
</dbReference>
<dbReference type="InterPro" id="IPR000792">
    <property type="entry name" value="Tscrpt_reg_LuxR_C"/>
</dbReference>
<protein>
    <submittedName>
        <fullName evidence="10">Tetratricopeptide repeat protein</fullName>
    </submittedName>
</protein>
<name>A0ABR7TU44_9BACT</name>
<dbReference type="PANTHER" id="PTHR46630:SF1">
    <property type="entry name" value="TETRATRICOPEPTIDE REPEAT PROTEIN 29"/>
    <property type="match status" value="1"/>
</dbReference>
<gene>
    <name evidence="10" type="ORF">ICL07_22275</name>
</gene>